<gene>
    <name evidence="3" type="ORF">SAMN06296416_102510</name>
</gene>
<evidence type="ECO:0000313" key="4">
    <source>
        <dbReference type="Proteomes" id="UP000219374"/>
    </source>
</evidence>
<protein>
    <submittedName>
        <fullName evidence="3">Ogr/Delta-like zinc finger</fullName>
    </submittedName>
</protein>
<keyword evidence="4" id="KW-1185">Reference proteome</keyword>
<sequence>MAVFSPRRKVVFSCPACGAHLIKRTSYLLHQFLRHDTFVCDNPVCSAAFSGHTELTHLASPSGMPHAPPCELPRTPGSRRDKTLEKYRDDDLAARKSAQTEMTLSLAVNADNTNGGDLDDDDVEEPVADDHDD</sequence>
<feature type="compositionally biased region" description="Acidic residues" evidence="1">
    <location>
        <begin position="117"/>
        <end position="133"/>
    </location>
</feature>
<dbReference type="InterPro" id="IPR013087">
    <property type="entry name" value="Znf_C2H2_type"/>
</dbReference>
<dbReference type="InterPro" id="IPR007684">
    <property type="entry name" value="Znf_Ogr/Delta"/>
</dbReference>
<evidence type="ECO:0000256" key="1">
    <source>
        <dbReference type="SAM" id="MobiDB-lite"/>
    </source>
</evidence>
<evidence type="ECO:0000259" key="2">
    <source>
        <dbReference type="PROSITE" id="PS00028"/>
    </source>
</evidence>
<organism evidence="3 4">
    <name type="scientific">Pseudoxanthomonas wuyuanensis</name>
    <dbReference type="NCBI Taxonomy" id="1073196"/>
    <lineage>
        <taxon>Bacteria</taxon>
        <taxon>Pseudomonadati</taxon>
        <taxon>Pseudomonadota</taxon>
        <taxon>Gammaproteobacteria</taxon>
        <taxon>Lysobacterales</taxon>
        <taxon>Lysobacteraceae</taxon>
        <taxon>Pseudoxanthomonas</taxon>
    </lineage>
</organism>
<dbReference type="OrthoDB" id="6895359at2"/>
<dbReference type="EMBL" id="OCND01000002">
    <property type="protein sequence ID" value="SOD53633.1"/>
    <property type="molecule type" value="Genomic_DNA"/>
</dbReference>
<reference evidence="3 4" key="1">
    <citation type="submission" date="2017-09" db="EMBL/GenBank/DDBJ databases">
        <authorList>
            <person name="Ehlers B."/>
            <person name="Leendertz F.H."/>
        </authorList>
    </citation>
    <scope>NUCLEOTIDE SEQUENCE [LARGE SCALE GENOMIC DNA]</scope>
    <source>
        <strain evidence="3 4">CGMCC 1.10978</strain>
    </source>
</reference>
<proteinExistence type="predicted"/>
<accession>A0A286D4R0</accession>
<dbReference type="RefSeq" id="WP_097121247.1">
    <property type="nucleotide sequence ID" value="NZ_OCND01000002.1"/>
</dbReference>
<feature type="domain" description="C2H2-type" evidence="2">
    <location>
        <begin position="14"/>
        <end position="35"/>
    </location>
</feature>
<dbReference type="AlphaFoldDB" id="A0A286D4R0"/>
<dbReference type="Proteomes" id="UP000219374">
    <property type="component" value="Unassembled WGS sequence"/>
</dbReference>
<dbReference type="PROSITE" id="PS00028">
    <property type="entry name" value="ZINC_FINGER_C2H2_1"/>
    <property type="match status" value="1"/>
</dbReference>
<dbReference type="Pfam" id="PF04606">
    <property type="entry name" value="Ogr_Delta"/>
    <property type="match status" value="1"/>
</dbReference>
<evidence type="ECO:0000313" key="3">
    <source>
        <dbReference type="EMBL" id="SOD53633.1"/>
    </source>
</evidence>
<name>A0A286D4R0_9GAMM</name>
<feature type="region of interest" description="Disordered" evidence="1">
    <location>
        <begin position="56"/>
        <end position="83"/>
    </location>
</feature>
<feature type="region of interest" description="Disordered" evidence="1">
    <location>
        <begin position="103"/>
        <end position="133"/>
    </location>
</feature>